<dbReference type="InterPro" id="IPR012902">
    <property type="entry name" value="N_methyl_site"/>
</dbReference>
<dbReference type="Pfam" id="PF07596">
    <property type="entry name" value="SBP_bac_10"/>
    <property type="match status" value="1"/>
</dbReference>
<proteinExistence type="predicted"/>
<dbReference type="NCBIfam" id="TIGR02532">
    <property type="entry name" value="IV_pilin_GFxxxE"/>
    <property type="match status" value="1"/>
</dbReference>
<dbReference type="InterPro" id="IPR045584">
    <property type="entry name" value="Pilin-like"/>
</dbReference>
<dbReference type="InterPro" id="IPR011453">
    <property type="entry name" value="DUF1559"/>
</dbReference>
<comment type="caution">
    <text evidence="3">The sequence shown here is derived from an EMBL/GenBank/DDBJ whole genome shotgun (WGS) entry which is preliminary data.</text>
</comment>
<keyword evidence="1" id="KW-0472">Membrane</keyword>
<dbReference type="PROSITE" id="PS00409">
    <property type="entry name" value="PROKAR_NTER_METHYL"/>
    <property type="match status" value="1"/>
</dbReference>
<dbReference type="EMBL" id="DSVQ01000019">
    <property type="protein sequence ID" value="HGT41078.1"/>
    <property type="molecule type" value="Genomic_DNA"/>
</dbReference>
<dbReference type="PANTHER" id="PTHR30093:SF2">
    <property type="entry name" value="TYPE II SECRETION SYSTEM PROTEIN H"/>
    <property type="match status" value="1"/>
</dbReference>
<gene>
    <name evidence="3" type="ORF">ENS64_17670</name>
</gene>
<dbReference type="Pfam" id="PF07963">
    <property type="entry name" value="N_methyl"/>
    <property type="match status" value="1"/>
</dbReference>
<feature type="domain" description="DUF1559" evidence="2">
    <location>
        <begin position="39"/>
        <end position="323"/>
    </location>
</feature>
<dbReference type="AlphaFoldDB" id="A0A7C4LPX7"/>
<dbReference type="Gene3D" id="3.30.700.10">
    <property type="entry name" value="Glycoprotein, Type 4 Pilin"/>
    <property type="match status" value="1"/>
</dbReference>
<dbReference type="PANTHER" id="PTHR30093">
    <property type="entry name" value="GENERAL SECRETION PATHWAY PROTEIN G"/>
    <property type="match status" value="1"/>
</dbReference>
<organism evidence="3">
    <name type="scientific">Schlesneria paludicola</name>
    <dbReference type="NCBI Taxonomy" id="360056"/>
    <lineage>
        <taxon>Bacteria</taxon>
        <taxon>Pseudomonadati</taxon>
        <taxon>Planctomycetota</taxon>
        <taxon>Planctomycetia</taxon>
        <taxon>Planctomycetales</taxon>
        <taxon>Planctomycetaceae</taxon>
        <taxon>Schlesneria</taxon>
    </lineage>
</organism>
<dbReference type="SUPFAM" id="SSF54523">
    <property type="entry name" value="Pili subunits"/>
    <property type="match status" value="1"/>
</dbReference>
<feature type="transmembrane region" description="Helical" evidence="1">
    <location>
        <begin position="12"/>
        <end position="38"/>
    </location>
</feature>
<evidence type="ECO:0000313" key="3">
    <source>
        <dbReference type="EMBL" id="HGT41078.1"/>
    </source>
</evidence>
<reference evidence="3" key="1">
    <citation type="journal article" date="2020" name="mSystems">
        <title>Genome- and Community-Level Interaction Insights into Carbon Utilization and Element Cycling Functions of Hydrothermarchaeota in Hydrothermal Sediment.</title>
        <authorList>
            <person name="Zhou Z."/>
            <person name="Liu Y."/>
            <person name="Xu W."/>
            <person name="Pan J."/>
            <person name="Luo Z.H."/>
            <person name="Li M."/>
        </authorList>
    </citation>
    <scope>NUCLEOTIDE SEQUENCE [LARGE SCALE GENOMIC DNA]</scope>
    <source>
        <strain evidence="3">SpSt-508</strain>
    </source>
</reference>
<keyword evidence="1" id="KW-0812">Transmembrane</keyword>
<protein>
    <submittedName>
        <fullName evidence="3">DUF1559 domain-containing protein</fullName>
    </submittedName>
</protein>
<evidence type="ECO:0000259" key="2">
    <source>
        <dbReference type="Pfam" id="PF07596"/>
    </source>
</evidence>
<keyword evidence="1" id="KW-1133">Transmembrane helix</keyword>
<name>A0A7C4LPX7_9PLAN</name>
<accession>A0A7C4LPX7</accession>
<dbReference type="NCBIfam" id="TIGR04294">
    <property type="entry name" value="pre_pil_HX9DG"/>
    <property type="match status" value="1"/>
</dbReference>
<dbReference type="InterPro" id="IPR027558">
    <property type="entry name" value="Pre_pil_HX9DG_C"/>
</dbReference>
<sequence>MKSALQPARRASGGFTLIELLVVMSIIAILIALLLPAVQQAREAARRTQCKNHLKQWGLALHNYVSSATVLPPSACIDLRPGAPDTESWSIHARLLPYVDQAGLYSKIDLGASWATQFALDGVKLAILNCPSDIQADRMRVPTGNRPRHYSTSYGFCMGTWFVFDPATGRTGDGPFHPNARFDLGAIVDGTSNTLMMAEVKAWSPTRRTGGPTPTTTPQSISDINALMSQATVFRDNGHTEWMIGNVHHAGFTTTLGPNAAPTCSNGPSLLTDCNYSSWQEGVGGPAGQPTYSATTSRSYHEGIVNVTLMDGSVRSISENIDLRIWRALGTRASAANEPVGFEF</sequence>
<evidence type="ECO:0000256" key="1">
    <source>
        <dbReference type="SAM" id="Phobius"/>
    </source>
</evidence>